<proteinExistence type="predicted"/>
<geneLocation type="plasmid" evidence="1">
    <name>pLG1</name>
</geneLocation>
<name>E3USZ2_ENTFC</name>
<accession>E3USZ2</accession>
<feature type="non-terminal residue" evidence="1">
    <location>
        <position position="43"/>
    </location>
</feature>
<dbReference type="AlphaFoldDB" id="E3USZ2"/>
<organism evidence="1">
    <name type="scientific">Enterococcus faecium</name>
    <name type="common">Streptococcus faecium</name>
    <dbReference type="NCBI Taxonomy" id="1352"/>
    <lineage>
        <taxon>Bacteria</taxon>
        <taxon>Bacillati</taxon>
        <taxon>Bacillota</taxon>
        <taxon>Bacilli</taxon>
        <taxon>Lactobacillales</taxon>
        <taxon>Enterococcaceae</taxon>
        <taxon>Enterococcus</taxon>
    </lineage>
</organism>
<keyword evidence="1" id="KW-0614">Plasmid</keyword>
<sequence length="43" mass="4563">MNDCASAGENQIRGCSLSRAIGAITPQHSQHLIIFVKKSVAIP</sequence>
<reference evidence="1" key="1">
    <citation type="journal article" date="2011" name="Int. J. Med. Microbiol.">
        <title>A multiresistance megaplasmid pLG1 bearing a hylEfm genomic island in hospital Enterococcus faecium isolates.</title>
        <authorList>
            <person name="Laverde Gomez J.A."/>
            <person name="van Schaik W."/>
            <person name="Freitas A.R."/>
            <person name="Coque T.M."/>
            <person name="Weaver K.E."/>
            <person name="Francia M.V."/>
            <person name="Witte W."/>
            <person name="Werner G."/>
        </authorList>
    </citation>
    <scope>NUCLEOTIDE SEQUENCE</scope>
    <source>
        <strain evidence="1">64/3xUW2774</strain>
        <plasmid evidence="1">pLG1</plasmid>
    </source>
</reference>
<dbReference type="EMBL" id="HM565217">
    <property type="protein sequence ID" value="ADO66969.1"/>
    <property type="molecule type" value="Genomic_DNA"/>
</dbReference>
<protein>
    <submittedName>
        <fullName evidence="1">Uncharacterized protein</fullName>
    </submittedName>
</protein>
<gene>
    <name evidence="1" type="ORF">pLG1-0215</name>
</gene>
<evidence type="ECO:0000313" key="1">
    <source>
        <dbReference type="EMBL" id="ADO66969.1"/>
    </source>
</evidence>